<protein>
    <submittedName>
        <fullName evidence="1">Uncharacterized protein</fullName>
    </submittedName>
</protein>
<comment type="caution">
    <text evidence="1">The sequence shown here is derived from an EMBL/GenBank/DDBJ whole genome shotgun (WGS) entry which is preliminary data.</text>
</comment>
<evidence type="ECO:0000313" key="1">
    <source>
        <dbReference type="EMBL" id="KAH7933862.1"/>
    </source>
</evidence>
<sequence length="655" mass="73718">MHSDSPLALYKRLVFSHGENAKPSVIRISTAIEAVFAVLLVASVLVILVLFVRWGPRKSEHCTSPACDQFAKLLNDSIDWSADPCRNFDAYVCSGWHSKRKYSVSLELVVRAVDSMTNVVSKGVVHTPSPGQDFLQKVSLFYRSCDMVWRGDRDELPVIRDFLLRAGIAWPRRPATPDVRRTLLSLSVEFDWPVIIQVFPWKKSVWLRIPHSFSMALEERELLSDRESRRRSFDFLKAQFSEGDSEGAVEFNDTDVLESTFFQPLVDLATSGWPEEMTARSLEKNKWIELLEQWNMTSSPSFVTDSPKYVEKFLDLWKREGEVRTHLFVSWMAARYVSLFANRELVFNYYTTANPETIMYLHGPLCYALVYKFIGDYLFVPYNVQVFLPVQEDVKRIVSAIRNQFAAHLSSTPPFSNETSAKFRWTSLDVVMKALNQTAHRSSNASSAADKLLPDMNNSLAENWRTAWQTTLFGRAGPIPYTLGWETISSLSPYTRVSDDFVLAPYVLSFPLYDPNLVDAVKYGAFGALVARASAEMAIKHYGGADATAQAVDDSRTCVKATDKDATATLLDLASLNVLVDAFEEHGSRGTLAVGNGFTASQLLFVSWCFQKCRGRSRDLGDKCNAAVRHVAAFSSAFGCSQSDPLNPEKKCHLF</sequence>
<accession>A0ACB8C4S3</accession>
<dbReference type="Proteomes" id="UP000821865">
    <property type="component" value="Chromosome 9"/>
</dbReference>
<organism evidence="1 2">
    <name type="scientific">Dermacentor silvarum</name>
    <name type="common">Tick</name>
    <dbReference type="NCBI Taxonomy" id="543639"/>
    <lineage>
        <taxon>Eukaryota</taxon>
        <taxon>Metazoa</taxon>
        <taxon>Ecdysozoa</taxon>
        <taxon>Arthropoda</taxon>
        <taxon>Chelicerata</taxon>
        <taxon>Arachnida</taxon>
        <taxon>Acari</taxon>
        <taxon>Parasitiformes</taxon>
        <taxon>Ixodida</taxon>
        <taxon>Ixodoidea</taxon>
        <taxon>Ixodidae</taxon>
        <taxon>Rhipicephalinae</taxon>
        <taxon>Dermacentor</taxon>
    </lineage>
</organism>
<proteinExistence type="predicted"/>
<keyword evidence="2" id="KW-1185">Reference proteome</keyword>
<reference evidence="1" key="1">
    <citation type="submission" date="2020-05" db="EMBL/GenBank/DDBJ databases">
        <title>Large-scale comparative analyses of tick genomes elucidate their genetic diversity and vector capacities.</title>
        <authorList>
            <person name="Jia N."/>
            <person name="Wang J."/>
            <person name="Shi W."/>
            <person name="Du L."/>
            <person name="Sun Y."/>
            <person name="Zhan W."/>
            <person name="Jiang J."/>
            <person name="Wang Q."/>
            <person name="Zhang B."/>
            <person name="Ji P."/>
            <person name="Sakyi L.B."/>
            <person name="Cui X."/>
            <person name="Yuan T."/>
            <person name="Jiang B."/>
            <person name="Yang W."/>
            <person name="Lam T.T.-Y."/>
            <person name="Chang Q."/>
            <person name="Ding S."/>
            <person name="Wang X."/>
            <person name="Zhu J."/>
            <person name="Ruan X."/>
            <person name="Zhao L."/>
            <person name="Wei J."/>
            <person name="Que T."/>
            <person name="Du C."/>
            <person name="Cheng J."/>
            <person name="Dai P."/>
            <person name="Han X."/>
            <person name="Huang E."/>
            <person name="Gao Y."/>
            <person name="Liu J."/>
            <person name="Shao H."/>
            <person name="Ye R."/>
            <person name="Li L."/>
            <person name="Wei W."/>
            <person name="Wang X."/>
            <person name="Wang C."/>
            <person name="Yang T."/>
            <person name="Huo Q."/>
            <person name="Li W."/>
            <person name="Guo W."/>
            <person name="Chen H."/>
            <person name="Zhou L."/>
            <person name="Ni X."/>
            <person name="Tian J."/>
            <person name="Zhou Y."/>
            <person name="Sheng Y."/>
            <person name="Liu T."/>
            <person name="Pan Y."/>
            <person name="Xia L."/>
            <person name="Li J."/>
            <person name="Zhao F."/>
            <person name="Cao W."/>
        </authorList>
    </citation>
    <scope>NUCLEOTIDE SEQUENCE</scope>
    <source>
        <strain evidence="1">Dsil-2018</strain>
    </source>
</reference>
<gene>
    <name evidence="1" type="ORF">HPB49_018342</name>
</gene>
<evidence type="ECO:0000313" key="2">
    <source>
        <dbReference type="Proteomes" id="UP000821865"/>
    </source>
</evidence>
<name>A0ACB8C4S3_DERSI</name>
<dbReference type="EMBL" id="CM023478">
    <property type="protein sequence ID" value="KAH7933862.1"/>
    <property type="molecule type" value="Genomic_DNA"/>
</dbReference>